<evidence type="ECO:0000313" key="1">
    <source>
        <dbReference type="EMBL" id="KAK3044136.1"/>
    </source>
</evidence>
<gene>
    <name evidence="1" type="ORF">LTS18_002082</name>
</gene>
<organism evidence="1 2">
    <name type="scientific">Coniosporium uncinatum</name>
    <dbReference type="NCBI Taxonomy" id="93489"/>
    <lineage>
        <taxon>Eukaryota</taxon>
        <taxon>Fungi</taxon>
        <taxon>Dikarya</taxon>
        <taxon>Ascomycota</taxon>
        <taxon>Pezizomycotina</taxon>
        <taxon>Dothideomycetes</taxon>
        <taxon>Dothideomycetes incertae sedis</taxon>
        <taxon>Coniosporium</taxon>
    </lineage>
</organism>
<dbReference type="EMBL" id="JAWDJW010012377">
    <property type="protein sequence ID" value="KAK3044136.1"/>
    <property type="molecule type" value="Genomic_DNA"/>
</dbReference>
<dbReference type="Proteomes" id="UP001186974">
    <property type="component" value="Unassembled WGS sequence"/>
</dbReference>
<accession>A0ACC3CSS4</accession>
<protein>
    <submittedName>
        <fullName evidence="1">Uncharacterized protein</fullName>
    </submittedName>
</protein>
<feature type="non-terminal residue" evidence="1">
    <location>
        <position position="240"/>
    </location>
</feature>
<reference evidence="1" key="1">
    <citation type="submission" date="2024-09" db="EMBL/GenBank/DDBJ databases">
        <title>Black Yeasts Isolated from many extreme environments.</title>
        <authorList>
            <person name="Coleine C."/>
            <person name="Stajich J.E."/>
            <person name="Selbmann L."/>
        </authorList>
    </citation>
    <scope>NUCLEOTIDE SEQUENCE</scope>
    <source>
        <strain evidence="1">CCFEE 5737</strain>
    </source>
</reference>
<evidence type="ECO:0000313" key="2">
    <source>
        <dbReference type="Proteomes" id="UP001186974"/>
    </source>
</evidence>
<name>A0ACC3CSS4_9PEZI</name>
<proteinExistence type="predicted"/>
<sequence length="240" mass="26690">MPEVHPAVSGFEMMLRFLFPVWDVFALYGRPNRLIADVLDSRGLMFALPKDRRYGYLEILDVAGLIHTPGSQGWSEHQWRNEMKKLTSSRMNSAPMEGRRSSSRATPRRNISSRSSLPGSRNGVQFNEVGEIRSNPGTRDVSPTPAGTFEPPKRTDSAPPTAQAHGHRRAASDATGFSRTPVQDSPLRAEYDAPPVVPPHRHNVFGGQHRSRTSLDNYDSDGTPEPETALDRHELPEVEA</sequence>
<comment type="caution">
    <text evidence="1">The sequence shown here is derived from an EMBL/GenBank/DDBJ whole genome shotgun (WGS) entry which is preliminary data.</text>
</comment>
<keyword evidence="2" id="KW-1185">Reference proteome</keyword>